<sequence>MKIRREIKPKSTKKRIISSIISLDKNVTDNTNKLATTTSSSIGEGFSTPVMTTTSSTSCANEAKHAPNPPILNVPVIVCFVLMACLLVLAIYFGFHYRRKFNERNGNSTAGDKAIISQSNGDIEVDIQESKRSSASSFLAIEVMTNTLSNIIKQQGGKIEVPSPVDPNMSATNDLVKVKSLEAANEDLNTSKGVNSFKSLANNIFRSSFR</sequence>
<evidence type="ECO:0000313" key="3">
    <source>
        <dbReference type="Proteomes" id="UP000265703"/>
    </source>
</evidence>
<dbReference type="OrthoDB" id="2361388at2759"/>
<keyword evidence="3" id="KW-1185">Reference proteome</keyword>
<accession>A0A397T3L3</accession>
<organism evidence="2 3">
    <name type="scientific">Glomus cerebriforme</name>
    <dbReference type="NCBI Taxonomy" id="658196"/>
    <lineage>
        <taxon>Eukaryota</taxon>
        <taxon>Fungi</taxon>
        <taxon>Fungi incertae sedis</taxon>
        <taxon>Mucoromycota</taxon>
        <taxon>Glomeromycotina</taxon>
        <taxon>Glomeromycetes</taxon>
        <taxon>Glomerales</taxon>
        <taxon>Glomeraceae</taxon>
        <taxon>Glomus</taxon>
    </lineage>
</organism>
<evidence type="ECO:0000256" key="1">
    <source>
        <dbReference type="SAM" id="Phobius"/>
    </source>
</evidence>
<feature type="transmembrane region" description="Helical" evidence="1">
    <location>
        <begin position="74"/>
        <end position="95"/>
    </location>
</feature>
<reference evidence="2 3" key="1">
    <citation type="submission" date="2018-06" db="EMBL/GenBank/DDBJ databases">
        <title>Comparative genomics reveals the genomic features of Rhizophagus irregularis, R. cerebriforme, R. diaphanum and Gigaspora rosea, and their symbiotic lifestyle signature.</title>
        <authorList>
            <person name="Morin E."/>
            <person name="San Clemente H."/>
            <person name="Chen E.C.H."/>
            <person name="De La Providencia I."/>
            <person name="Hainaut M."/>
            <person name="Kuo A."/>
            <person name="Kohler A."/>
            <person name="Murat C."/>
            <person name="Tang N."/>
            <person name="Roy S."/>
            <person name="Loubradou J."/>
            <person name="Henrissat B."/>
            <person name="Grigoriev I.V."/>
            <person name="Corradi N."/>
            <person name="Roux C."/>
            <person name="Martin F.M."/>
        </authorList>
    </citation>
    <scope>NUCLEOTIDE SEQUENCE [LARGE SCALE GENOMIC DNA]</scope>
    <source>
        <strain evidence="2 3">DAOM 227022</strain>
    </source>
</reference>
<dbReference type="Proteomes" id="UP000265703">
    <property type="component" value="Unassembled WGS sequence"/>
</dbReference>
<comment type="caution">
    <text evidence="2">The sequence shown here is derived from an EMBL/GenBank/DDBJ whole genome shotgun (WGS) entry which is preliminary data.</text>
</comment>
<keyword evidence="1" id="KW-1133">Transmembrane helix</keyword>
<dbReference type="EMBL" id="QKYT01000168">
    <property type="protein sequence ID" value="RIA90855.1"/>
    <property type="molecule type" value="Genomic_DNA"/>
</dbReference>
<gene>
    <name evidence="2" type="ORF">C1645_805479</name>
</gene>
<evidence type="ECO:0000313" key="2">
    <source>
        <dbReference type="EMBL" id="RIA90855.1"/>
    </source>
</evidence>
<proteinExistence type="predicted"/>
<keyword evidence="1" id="KW-0812">Transmembrane</keyword>
<keyword evidence="1" id="KW-0472">Membrane</keyword>
<dbReference type="AlphaFoldDB" id="A0A397T3L3"/>
<name>A0A397T3L3_9GLOM</name>
<protein>
    <submittedName>
        <fullName evidence="2">Uncharacterized protein</fullName>
    </submittedName>
</protein>